<name>A0A0A2LPD0_PENIT</name>
<dbReference type="Gene3D" id="3.40.50.300">
    <property type="entry name" value="P-loop containing nucleotide triphosphate hydrolases"/>
    <property type="match status" value="1"/>
</dbReference>
<evidence type="ECO:0000256" key="1">
    <source>
        <dbReference type="ARBA" id="ARBA00022737"/>
    </source>
</evidence>
<protein>
    <recommendedName>
        <fullName evidence="2">Nephrocystin 3-like N-terminal domain-containing protein</fullName>
    </recommendedName>
</protein>
<dbReference type="EMBL" id="JQGA01000022">
    <property type="protein sequence ID" value="KGO78135.1"/>
    <property type="molecule type" value="Genomic_DNA"/>
</dbReference>
<dbReference type="Proteomes" id="UP000030104">
    <property type="component" value="Unassembled WGS sequence"/>
</dbReference>
<comment type="caution">
    <text evidence="3">The sequence shown here is derived from an EMBL/GenBank/DDBJ whole genome shotgun (WGS) entry which is preliminary data.</text>
</comment>
<organism evidence="3 4">
    <name type="scientific">Penicillium italicum</name>
    <name type="common">Blue mold</name>
    <dbReference type="NCBI Taxonomy" id="40296"/>
    <lineage>
        <taxon>Eukaryota</taxon>
        <taxon>Fungi</taxon>
        <taxon>Dikarya</taxon>
        <taxon>Ascomycota</taxon>
        <taxon>Pezizomycotina</taxon>
        <taxon>Eurotiomycetes</taxon>
        <taxon>Eurotiomycetidae</taxon>
        <taxon>Eurotiales</taxon>
        <taxon>Aspergillaceae</taxon>
        <taxon>Penicillium</taxon>
    </lineage>
</organism>
<evidence type="ECO:0000313" key="3">
    <source>
        <dbReference type="EMBL" id="KGO78135.1"/>
    </source>
</evidence>
<dbReference type="HOGENOM" id="CLU_507250_0_0_1"/>
<reference evidence="3 4" key="1">
    <citation type="journal article" date="2015" name="Mol. Plant Microbe Interact.">
        <title>Genome, transcriptome, and functional analyses of Penicillium expansum provide new insights into secondary metabolism and pathogenicity.</title>
        <authorList>
            <person name="Ballester A.R."/>
            <person name="Marcet-Houben M."/>
            <person name="Levin E."/>
            <person name="Sela N."/>
            <person name="Selma-Lazaro C."/>
            <person name="Carmona L."/>
            <person name="Wisniewski M."/>
            <person name="Droby S."/>
            <person name="Gonzalez-Candelas L."/>
            <person name="Gabaldon T."/>
        </authorList>
    </citation>
    <scope>NUCLEOTIDE SEQUENCE [LARGE SCALE GENOMIC DNA]</scope>
    <source>
        <strain evidence="3 4">PHI-1</strain>
    </source>
</reference>
<sequence>MDVDQATMYHVVRNNNTKALSAQVNGDINFNFGAQRTMKENIKRALVKKLGPDPRKKDVHPQTCKWLEKIPKFVSWNGDETKIPGLLWICGGPGKELSVVLGLLNQQLESESSEELYRIISDKFSGIEQDLFSDAYIADLWDCLEKIIRKRSESLRVYIVLDGLDQCDSSSRSHLASQLRKTCKENRQEGKSRVKVVIFSRPLDLHRQADLMIDLNEDKTVKWTEEDIRTIVKESCLLEQGEKEYCDILTKRANGTFLWVALAISLVDNRRAQQKIVDGDSAFLDQLLPIELDAMYYMMLLSIVQRVHGKSQCREMMEVFRCLAVSSHPLTKDEVGAITALDSLAVDDFLQAFQDILSITGKGSGNEAVELIHPSLKQLLLQDSSSLIPEELCWSVWPRLSSTTSWLRENCFQLWFLDYAVLAAMTLYFQGLIYKHPTVIFGFLCCLSKFASRAQRSSLLIGLFHKAFERLTEKTIVMMFSIHEKEEHNYMFERCIALISDQNKGLGRVTWGAENPGPLERKTNAEEQYRVLRYPSS</sequence>
<evidence type="ECO:0000313" key="4">
    <source>
        <dbReference type="Proteomes" id="UP000030104"/>
    </source>
</evidence>
<keyword evidence="4" id="KW-1185">Reference proteome</keyword>
<accession>A0A0A2LPD0</accession>
<keyword evidence="1" id="KW-0677">Repeat</keyword>
<dbReference type="PANTHER" id="PTHR10039:SF14">
    <property type="entry name" value="NACHT DOMAIN-CONTAINING PROTEIN"/>
    <property type="match status" value="1"/>
</dbReference>
<dbReference type="PhylomeDB" id="A0A0A2LPD0"/>
<dbReference type="Pfam" id="PF24883">
    <property type="entry name" value="NPHP3_N"/>
    <property type="match status" value="1"/>
</dbReference>
<dbReference type="PANTHER" id="PTHR10039">
    <property type="entry name" value="AMELOGENIN"/>
    <property type="match status" value="1"/>
</dbReference>
<dbReference type="InterPro" id="IPR027417">
    <property type="entry name" value="P-loop_NTPase"/>
</dbReference>
<gene>
    <name evidence="3" type="ORF">PITC_034830</name>
</gene>
<dbReference type="STRING" id="40296.A0A0A2LPD0"/>
<feature type="domain" description="Nephrocystin 3-like N-terminal" evidence="2">
    <location>
        <begin position="129"/>
        <end position="201"/>
    </location>
</feature>
<evidence type="ECO:0000259" key="2">
    <source>
        <dbReference type="Pfam" id="PF24883"/>
    </source>
</evidence>
<proteinExistence type="predicted"/>
<dbReference type="InterPro" id="IPR056884">
    <property type="entry name" value="NPHP3-like_N"/>
</dbReference>
<dbReference type="AlphaFoldDB" id="A0A0A2LPD0"/>
<dbReference type="OrthoDB" id="62952at2759"/>